<name>A0A934NV88_9NOCA</name>
<dbReference type="InterPro" id="IPR033749">
    <property type="entry name" value="Polyprenyl_synt_CS"/>
</dbReference>
<protein>
    <submittedName>
        <fullName evidence="8">Polyprenyl synthetase family protein</fullName>
    </submittedName>
</protein>
<dbReference type="PROSITE" id="PS00444">
    <property type="entry name" value="POLYPRENYL_SYNTHASE_2"/>
    <property type="match status" value="1"/>
</dbReference>
<keyword evidence="4 7" id="KW-0808">Transferase</keyword>
<dbReference type="AlphaFoldDB" id="A0A934NV88"/>
<comment type="pathway">
    <text evidence="2">Isoprenoid biosynthesis.</text>
</comment>
<evidence type="ECO:0000313" key="8">
    <source>
        <dbReference type="EMBL" id="MBJ8342208.1"/>
    </source>
</evidence>
<dbReference type="InterPro" id="IPR000092">
    <property type="entry name" value="Polyprenyl_synt"/>
</dbReference>
<comment type="caution">
    <text evidence="8">The sequence shown here is derived from an EMBL/GenBank/DDBJ whole genome shotgun (WGS) entry which is preliminary data.</text>
</comment>
<evidence type="ECO:0000256" key="2">
    <source>
        <dbReference type="ARBA" id="ARBA00005128"/>
    </source>
</evidence>
<keyword evidence="6" id="KW-0460">Magnesium</keyword>
<dbReference type="Pfam" id="PF00348">
    <property type="entry name" value="polyprenyl_synt"/>
    <property type="match status" value="1"/>
</dbReference>
<sequence>MSRTYAGGDADAFSEFQHELAIELKREYDEILGRFGLAEHSASLYKGRYFRSRLAHHVAGTHTSTLLDHCKALEMLHTATLVHDDIIDKAVLRRNLPTLTNSFGPDEALLIGNLISTRGIFIAASGSAPMTTSFVEAYDRVNTAQESELRFRGRLDKTAEQYYTICRGKTSAMLELAFLIGAAEAGRYDGHAHLLLAIREIGIAFQVVDDVEDLAAWLEGAEKDRSKSAQFDIDLGNYTLPVVIALDAAAKTPAGRDLSAIDKQMWSEAIATSTDIAYRHLEAAEQEIERARELSESPVVVTRVDAWSKNVTKALHTKKLDSVVQTDF</sequence>
<dbReference type="PANTHER" id="PTHR12001">
    <property type="entry name" value="GERANYLGERANYL PYROPHOSPHATE SYNTHASE"/>
    <property type="match status" value="1"/>
</dbReference>
<dbReference type="RefSeq" id="WP_199707571.1">
    <property type="nucleotide sequence ID" value="NZ_JAEMNV010000010.1"/>
</dbReference>
<evidence type="ECO:0000256" key="4">
    <source>
        <dbReference type="ARBA" id="ARBA00022679"/>
    </source>
</evidence>
<evidence type="ECO:0000256" key="7">
    <source>
        <dbReference type="RuleBase" id="RU004466"/>
    </source>
</evidence>
<dbReference type="Gene3D" id="1.10.600.10">
    <property type="entry name" value="Farnesyl Diphosphate Synthase"/>
    <property type="match status" value="1"/>
</dbReference>
<comment type="cofactor">
    <cofactor evidence="1">
        <name>Mg(2+)</name>
        <dbReference type="ChEBI" id="CHEBI:18420"/>
    </cofactor>
</comment>
<accession>A0A934NV88</accession>
<dbReference type="InterPro" id="IPR008949">
    <property type="entry name" value="Isoprenoid_synthase_dom_sf"/>
</dbReference>
<dbReference type="GO" id="GO:0008299">
    <property type="term" value="P:isoprenoid biosynthetic process"/>
    <property type="evidence" value="ECO:0007669"/>
    <property type="project" value="InterPro"/>
</dbReference>
<dbReference type="Proteomes" id="UP000655868">
    <property type="component" value="Unassembled WGS sequence"/>
</dbReference>
<dbReference type="GO" id="GO:0004659">
    <property type="term" value="F:prenyltransferase activity"/>
    <property type="evidence" value="ECO:0007669"/>
    <property type="project" value="InterPro"/>
</dbReference>
<dbReference type="PANTHER" id="PTHR12001:SF69">
    <property type="entry name" value="ALL TRANS-POLYPRENYL-DIPHOSPHATE SYNTHASE PDSS1"/>
    <property type="match status" value="1"/>
</dbReference>
<reference evidence="8" key="1">
    <citation type="submission" date="2020-12" db="EMBL/GenBank/DDBJ databases">
        <title>Antrihabitans popcorni sp. nov. and Antrihabitans auranticaus sp. nov., isolated from a larva cave.</title>
        <authorList>
            <person name="Lee S.D."/>
            <person name="Kim I.S."/>
        </authorList>
    </citation>
    <scope>NUCLEOTIDE SEQUENCE</scope>
    <source>
        <strain evidence="8">YC3-6</strain>
    </source>
</reference>
<dbReference type="GO" id="GO:0046872">
    <property type="term" value="F:metal ion binding"/>
    <property type="evidence" value="ECO:0007669"/>
    <property type="project" value="UniProtKB-KW"/>
</dbReference>
<dbReference type="SFLD" id="SFLDS00005">
    <property type="entry name" value="Isoprenoid_Synthase_Type_I"/>
    <property type="match status" value="1"/>
</dbReference>
<keyword evidence="5" id="KW-0479">Metal-binding</keyword>
<comment type="similarity">
    <text evidence="3 7">Belongs to the FPP/GGPP synthase family.</text>
</comment>
<evidence type="ECO:0000256" key="1">
    <source>
        <dbReference type="ARBA" id="ARBA00001946"/>
    </source>
</evidence>
<dbReference type="EMBL" id="JAEMNV010000010">
    <property type="protein sequence ID" value="MBJ8342208.1"/>
    <property type="molecule type" value="Genomic_DNA"/>
</dbReference>
<dbReference type="SUPFAM" id="SSF48576">
    <property type="entry name" value="Terpenoid synthases"/>
    <property type="match status" value="1"/>
</dbReference>
<evidence type="ECO:0000256" key="5">
    <source>
        <dbReference type="ARBA" id="ARBA00022723"/>
    </source>
</evidence>
<keyword evidence="9" id="KW-1185">Reference proteome</keyword>
<evidence type="ECO:0000256" key="6">
    <source>
        <dbReference type="ARBA" id="ARBA00022842"/>
    </source>
</evidence>
<gene>
    <name evidence="8" type="ORF">JGU71_25280</name>
</gene>
<evidence type="ECO:0000313" key="9">
    <source>
        <dbReference type="Proteomes" id="UP000655868"/>
    </source>
</evidence>
<evidence type="ECO:0000256" key="3">
    <source>
        <dbReference type="ARBA" id="ARBA00006706"/>
    </source>
</evidence>
<organism evidence="8 9">
    <name type="scientific">Antrihabitans stalagmiti</name>
    <dbReference type="NCBI Taxonomy" id="2799499"/>
    <lineage>
        <taxon>Bacteria</taxon>
        <taxon>Bacillati</taxon>
        <taxon>Actinomycetota</taxon>
        <taxon>Actinomycetes</taxon>
        <taxon>Mycobacteriales</taxon>
        <taxon>Nocardiaceae</taxon>
        <taxon>Antrihabitans</taxon>
    </lineage>
</organism>
<proteinExistence type="inferred from homology"/>